<dbReference type="GO" id="GO:0097037">
    <property type="term" value="P:heme export"/>
    <property type="evidence" value="ECO:0007669"/>
    <property type="project" value="TreeGrafter"/>
</dbReference>
<feature type="transmembrane region" description="Helical" evidence="5">
    <location>
        <begin position="62"/>
        <end position="82"/>
    </location>
</feature>
<evidence type="ECO:0000256" key="4">
    <source>
        <dbReference type="ARBA" id="ARBA00023136"/>
    </source>
</evidence>
<dbReference type="GO" id="GO:0015232">
    <property type="term" value="F:heme transmembrane transporter activity"/>
    <property type="evidence" value="ECO:0007669"/>
    <property type="project" value="TreeGrafter"/>
</dbReference>
<dbReference type="InterPro" id="IPR049680">
    <property type="entry name" value="FLVCR1-2_SLC49-like"/>
</dbReference>
<dbReference type="GO" id="GO:0016020">
    <property type="term" value="C:membrane"/>
    <property type="evidence" value="ECO:0007669"/>
    <property type="project" value="UniProtKB-SubCell"/>
</dbReference>
<comment type="subcellular location">
    <subcellularLocation>
        <location evidence="1">Membrane</location>
        <topology evidence="1">Multi-pass membrane protein</topology>
    </subcellularLocation>
</comment>
<keyword evidence="3 5" id="KW-1133">Transmembrane helix</keyword>
<evidence type="ECO:0000256" key="5">
    <source>
        <dbReference type="SAM" id="Phobius"/>
    </source>
</evidence>
<gene>
    <name evidence="6" type="ORF">GWI33_014413</name>
</gene>
<dbReference type="EMBL" id="JAACXV010013673">
    <property type="protein sequence ID" value="KAF7272850.1"/>
    <property type="molecule type" value="Genomic_DNA"/>
</dbReference>
<evidence type="ECO:0000256" key="1">
    <source>
        <dbReference type="ARBA" id="ARBA00004141"/>
    </source>
</evidence>
<proteinExistence type="predicted"/>
<evidence type="ECO:0000313" key="7">
    <source>
        <dbReference type="Proteomes" id="UP000625711"/>
    </source>
</evidence>
<dbReference type="PANTHER" id="PTHR10924">
    <property type="entry name" value="MAJOR FACILITATOR SUPERFAMILY PROTEIN-RELATED"/>
    <property type="match status" value="1"/>
</dbReference>
<dbReference type="PANTHER" id="PTHR10924:SF4">
    <property type="entry name" value="GH15861P"/>
    <property type="match status" value="1"/>
</dbReference>
<keyword evidence="4 5" id="KW-0472">Membrane</keyword>
<dbReference type="AlphaFoldDB" id="A0A834MAQ3"/>
<reference evidence="6" key="1">
    <citation type="submission" date="2020-08" db="EMBL/GenBank/DDBJ databases">
        <title>Genome sequencing and assembly of the red palm weevil Rhynchophorus ferrugineus.</title>
        <authorList>
            <person name="Dias G.B."/>
            <person name="Bergman C.M."/>
            <person name="Manee M."/>
        </authorList>
    </citation>
    <scope>NUCLEOTIDE SEQUENCE</scope>
    <source>
        <strain evidence="6">AA-2017</strain>
        <tissue evidence="6">Whole larva</tissue>
    </source>
</reference>
<dbReference type="Proteomes" id="UP000625711">
    <property type="component" value="Unassembled WGS sequence"/>
</dbReference>
<dbReference type="InterPro" id="IPR036259">
    <property type="entry name" value="MFS_trans_sf"/>
</dbReference>
<feature type="transmembrane region" description="Helical" evidence="5">
    <location>
        <begin position="24"/>
        <end position="41"/>
    </location>
</feature>
<feature type="transmembrane region" description="Helical" evidence="5">
    <location>
        <begin position="94"/>
        <end position="114"/>
    </location>
</feature>
<name>A0A834MAQ3_RHYFE</name>
<dbReference type="SUPFAM" id="SSF103473">
    <property type="entry name" value="MFS general substrate transporter"/>
    <property type="match status" value="1"/>
</dbReference>
<evidence type="ECO:0000256" key="2">
    <source>
        <dbReference type="ARBA" id="ARBA00022692"/>
    </source>
</evidence>
<comment type="caution">
    <text evidence="6">The sequence shown here is derived from an EMBL/GenBank/DDBJ whole genome shotgun (WGS) entry which is preliminary data.</text>
</comment>
<accession>A0A834MAQ3</accession>
<dbReference type="GO" id="GO:0020037">
    <property type="term" value="F:heme binding"/>
    <property type="evidence" value="ECO:0007669"/>
    <property type="project" value="TreeGrafter"/>
</dbReference>
<organism evidence="6 7">
    <name type="scientific">Rhynchophorus ferrugineus</name>
    <name type="common">Red palm weevil</name>
    <name type="synonym">Curculio ferrugineus</name>
    <dbReference type="NCBI Taxonomy" id="354439"/>
    <lineage>
        <taxon>Eukaryota</taxon>
        <taxon>Metazoa</taxon>
        <taxon>Ecdysozoa</taxon>
        <taxon>Arthropoda</taxon>
        <taxon>Hexapoda</taxon>
        <taxon>Insecta</taxon>
        <taxon>Pterygota</taxon>
        <taxon>Neoptera</taxon>
        <taxon>Endopterygota</taxon>
        <taxon>Coleoptera</taxon>
        <taxon>Polyphaga</taxon>
        <taxon>Cucujiformia</taxon>
        <taxon>Curculionidae</taxon>
        <taxon>Dryophthorinae</taxon>
        <taxon>Rhynchophorus</taxon>
    </lineage>
</organism>
<evidence type="ECO:0000256" key="3">
    <source>
        <dbReference type="ARBA" id="ARBA00022989"/>
    </source>
</evidence>
<protein>
    <submittedName>
        <fullName evidence="6">Uncharacterized protein</fullName>
    </submittedName>
</protein>
<dbReference type="OrthoDB" id="422206at2759"/>
<keyword evidence="7" id="KW-1185">Reference proteome</keyword>
<evidence type="ECO:0000313" key="6">
    <source>
        <dbReference type="EMBL" id="KAF7272850.1"/>
    </source>
</evidence>
<sequence length="115" mass="13544">MEPDLCVLNDGAAKAVPLIKVLKYRWVILAIFDLISILNFMQLLQFSIISNIVSKYYDVEDFYVDLTGLVFFISYILLFYPIGYLIEKYVSTRFYRVGDVLIYFLFLIMLVRVMI</sequence>
<keyword evidence="2 5" id="KW-0812">Transmembrane</keyword>